<dbReference type="InterPro" id="IPR016193">
    <property type="entry name" value="Cytidine_deaminase-like"/>
</dbReference>
<accession>A0A850LHW7</accession>
<feature type="domain" description="CMP/dCMP-type deaminase" evidence="16">
    <location>
        <begin position="6"/>
        <end position="133"/>
    </location>
</feature>
<evidence type="ECO:0000256" key="12">
    <source>
        <dbReference type="PIRSR" id="PIRSR606262-1"/>
    </source>
</evidence>
<gene>
    <name evidence="17" type="ORF">HW564_10605</name>
</gene>
<keyword evidence="8 14" id="KW-0862">Zinc</keyword>
<dbReference type="PANTHER" id="PTHR11644">
    <property type="entry name" value="CYTIDINE DEAMINASE"/>
    <property type="match status" value="1"/>
</dbReference>
<dbReference type="InterPro" id="IPR006262">
    <property type="entry name" value="Cyt_deam_tetra"/>
</dbReference>
<evidence type="ECO:0000259" key="16">
    <source>
        <dbReference type="PROSITE" id="PS51747"/>
    </source>
</evidence>
<dbReference type="GO" id="GO:0072527">
    <property type="term" value="P:pyrimidine-containing compound metabolic process"/>
    <property type="evidence" value="ECO:0007669"/>
    <property type="project" value="UniProtKB-ARBA"/>
</dbReference>
<dbReference type="NCBIfam" id="NF004064">
    <property type="entry name" value="PRK05578.1"/>
    <property type="match status" value="1"/>
</dbReference>
<dbReference type="GO" id="GO:0008270">
    <property type="term" value="F:zinc ion binding"/>
    <property type="evidence" value="ECO:0007669"/>
    <property type="project" value="UniProtKB-UniRule"/>
</dbReference>
<evidence type="ECO:0000256" key="13">
    <source>
        <dbReference type="PIRSR" id="PIRSR606262-2"/>
    </source>
</evidence>
<comment type="catalytic activity">
    <reaction evidence="10 15">
        <text>2'-deoxycytidine + H2O + H(+) = 2'-deoxyuridine + NH4(+)</text>
        <dbReference type="Rhea" id="RHEA:13433"/>
        <dbReference type="ChEBI" id="CHEBI:15377"/>
        <dbReference type="ChEBI" id="CHEBI:15378"/>
        <dbReference type="ChEBI" id="CHEBI:15698"/>
        <dbReference type="ChEBI" id="CHEBI:16450"/>
        <dbReference type="ChEBI" id="CHEBI:28938"/>
        <dbReference type="EC" id="3.5.4.5"/>
    </reaction>
</comment>
<dbReference type="InterPro" id="IPR050202">
    <property type="entry name" value="Cyt/Deoxycyt_deaminase"/>
</dbReference>
<proteinExistence type="inferred from homology"/>
<comment type="cofactor">
    <cofactor evidence="1 14 15">
        <name>Zn(2+)</name>
        <dbReference type="ChEBI" id="CHEBI:29105"/>
    </cofactor>
</comment>
<comment type="similarity">
    <text evidence="3 15">Belongs to the cytidine and deoxycytidylate deaminase family.</text>
</comment>
<feature type="binding site" evidence="14">
    <location>
        <position position="58"/>
    </location>
    <ligand>
        <name>Zn(2+)</name>
        <dbReference type="ChEBI" id="CHEBI:29105"/>
        <note>catalytic</note>
    </ligand>
</feature>
<comment type="caution">
    <text evidence="17">The sequence shown here is derived from an EMBL/GenBank/DDBJ whole genome shotgun (WGS) entry which is preliminary data.</text>
</comment>
<dbReference type="CDD" id="cd01283">
    <property type="entry name" value="cytidine_deaminase"/>
    <property type="match status" value="1"/>
</dbReference>
<evidence type="ECO:0000256" key="14">
    <source>
        <dbReference type="PIRSR" id="PIRSR606262-3"/>
    </source>
</evidence>
<dbReference type="InterPro" id="IPR016192">
    <property type="entry name" value="APOBEC/CMP_deaminase_Zn-bd"/>
</dbReference>
<reference evidence="17 18" key="1">
    <citation type="journal article" date="2020" name="Proc. Natl. Acad. Sci. U.S.A.">
        <title>Ecological drivers of bacterial community assembly in synthetic phycospheres.</title>
        <authorList>
            <person name="Fu H."/>
            <person name="Uchimiya M."/>
            <person name="Gore J."/>
            <person name="Moran M.A."/>
        </authorList>
    </citation>
    <scope>NUCLEOTIDE SEQUENCE [LARGE SCALE GENOMIC DNA]</scope>
    <source>
        <strain evidence="17">HF-Din03</strain>
    </source>
</reference>
<evidence type="ECO:0000256" key="11">
    <source>
        <dbReference type="ARBA" id="ARBA00049558"/>
    </source>
</evidence>
<name>A0A850LHW7_9RHOB</name>
<keyword evidence="6 14" id="KW-0479">Metal-binding</keyword>
<dbReference type="AlphaFoldDB" id="A0A850LHW7"/>
<dbReference type="NCBIfam" id="TIGR01354">
    <property type="entry name" value="cyt_deam_tetra"/>
    <property type="match status" value="1"/>
</dbReference>
<feature type="binding site" evidence="14">
    <location>
        <position position="94"/>
    </location>
    <ligand>
        <name>Zn(2+)</name>
        <dbReference type="ChEBI" id="CHEBI:29105"/>
        <note>catalytic</note>
    </ligand>
</feature>
<dbReference type="SUPFAM" id="SSF53927">
    <property type="entry name" value="Cytidine deaminase-like"/>
    <property type="match status" value="1"/>
</dbReference>
<evidence type="ECO:0000256" key="4">
    <source>
        <dbReference type="ARBA" id="ARBA00012783"/>
    </source>
</evidence>
<evidence type="ECO:0000256" key="3">
    <source>
        <dbReference type="ARBA" id="ARBA00006576"/>
    </source>
</evidence>
<dbReference type="PANTHER" id="PTHR11644:SF2">
    <property type="entry name" value="CYTIDINE DEAMINASE"/>
    <property type="match status" value="1"/>
</dbReference>
<keyword evidence="7 15" id="KW-0378">Hydrolase</keyword>
<dbReference type="GO" id="GO:0005829">
    <property type="term" value="C:cytosol"/>
    <property type="evidence" value="ECO:0007669"/>
    <property type="project" value="TreeGrafter"/>
</dbReference>
<evidence type="ECO:0000256" key="7">
    <source>
        <dbReference type="ARBA" id="ARBA00022801"/>
    </source>
</evidence>
<evidence type="ECO:0000256" key="1">
    <source>
        <dbReference type="ARBA" id="ARBA00001947"/>
    </source>
</evidence>
<dbReference type="GO" id="GO:0004126">
    <property type="term" value="F:cytidine deaminase activity"/>
    <property type="evidence" value="ECO:0007669"/>
    <property type="project" value="UniProtKB-UniRule"/>
</dbReference>
<organism evidence="17 18">
    <name type="scientific">Ruegeria pomeroyi</name>
    <dbReference type="NCBI Taxonomy" id="89184"/>
    <lineage>
        <taxon>Bacteria</taxon>
        <taxon>Pseudomonadati</taxon>
        <taxon>Pseudomonadota</taxon>
        <taxon>Alphaproteobacteria</taxon>
        <taxon>Rhodobacterales</taxon>
        <taxon>Roseobacteraceae</taxon>
        <taxon>Ruegeria</taxon>
    </lineage>
</organism>
<evidence type="ECO:0000256" key="10">
    <source>
        <dbReference type="ARBA" id="ARBA00049252"/>
    </source>
</evidence>
<dbReference type="PROSITE" id="PS51747">
    <property type="entry name" value="CYT_DCMP_DEAMINASES_2"/>
    <property type="match status" value="1"/>
</dbReference>
<feature type="binding site" evidence="14">
    <location>
        <position position="91"/>
    </location>
    <ligand>
        <name>Zn(2+)</name>
        <dbReference type="ChEBI" id="CHEBI:29105"/>
        <note>catalytic</note>
    </ligand>
</feature>
<comment type="catalytic activity">
    <reaction evidence="11 15">
        <text>cytidine + H2O + H(+) = uridine + NH4(+)</text>
        <dbReference type="Rhea" id="RHEA:16069"/>
        <dbReference type="ChEBI" id="CHEBI:15377"/>
        <dbReference type="ChEBI" id="CHEBI:15378"/>
        <dbReference type="ChEBI" id="CHEBI:16704"/>
        <dbReference type="ChEBI" id="CHEBI:17562"/>
        <dbReference type="ChEBI" id="CHEBI:28938"/>
        <dbReference type="EC" id="3.5.4.5"/>
    </reaction>
</comment>
<evidence type="ECO:0000313" key="18">
    <source>
        <dbReference type="Proteomes" id="UP000565723"/>
    </source>
</evidence>
<dbReference type="FunFam" id="3.40.140.10:FF:000008">
    <property type="entry name" value="Cytidine deaminase"/>
    <property type="match status" value="1"/>
</dbReference>
<comment type="function">
    <text evidence="2 15">This enzyme scavenges exogenous and endogenous cytidine and 2'-deoxycytidine for UMP synthesis.</text>
</comment>
<evidence type="ECO:0000256" key="9">
    <source>
        <dbReference type="ARBA" id="ARBA00032005"/>
    </source>
</evidence>
<feature type="binding site" evidence="13">
    <location>
        <begin position="47"/>
        <end position="53"/>
    </location>
    <ligand>
        <name>substrate</name>
    </ligand>
</feature>
<dbReference type="GO" id="GO:0042802">
    <property type="term" value="F:identical protein binding"/>
    <property type="evidence" value="ECO:0007669"/>
    <property type="project" value="UniProtKB-ARBA"/>
</dbReference>
<dbReference type="EC" id="3.5.4.5" evidence="4 15"/>
<dbReference type="Pfam" id="PF00383">
    <property type="entry name" value="dCMP_cyt_deam_1"/>
    <property type="match status" value="1"/>
</dbReference>
<dbReference type="Proteomes" id="UP000565723">
    <property type="component" value="Unassembled WGS sequence"/>
</dbReference>
<dbReference type="Gene3D" id="3.40.140.10">
    <property type="entry name" value="Cytidine Deaminase, domain 2"/>
    <property type="match status" value="1"/>
</dbReference>
<evidence type="ECO:0000256" key="5">
    <source>
        <dbReference type="ARBA" id="ARBA00018266"/>
    </source>
</evidence>
<dbReference type="EMBL" id="JABXIY010000026">
    <property type="protein sequence ID" value="NVK97370.1"/>
    <property type="molecule type" value="Genomic_DNA"/>
</dbReference>
<dbReference type="GO" id="GO:0055086">
    <property type="term" value="P:nucleobase-containing small molecule metabolic process"/>
    <property type="evidence" value="ECO:0007669"/>
    <property type="project" value="UniProtKB-ARBA"/>
</dbReference>
<evidence type="ECO:0000256" key="2">
    <source>
        <dbReference type="ARBA" id="ARBA00003949"/>
    </source>
</evidence>
<sequence>MIKNRGIAMSLKSAALTVRENAHAPYSRFKVGAAIRGASGVVYAGCNVENIAYPEGTCAEAGAIAAMVAAGETRLSEVYVVADSPAPVPPCGGCRQKLAEFGDPDVVVTMANLDGVETAMTIGQLLPGAFGAAHMDKG</sequence>
<dbReference type="PROSITE" id="PS00903">
    <property type="entry name" value="CYT_DCMP_DEAMINASES_1"/>
    <property type="match status" value="1"/>
</dbReference>
<dbReference type="InterPro" id="IPR002125">
    <property type="entry name" value="CMP_dCMP_dom"/>
</dbReference>
<evidence type="ECO:0000313" key="17">
    <source>
        <dbReference type="EMBL" id="NVK97370.1"/>
    </source>
</evidence>
<feature type="active site" description="Proton donor" evidence="12">
    <location>
        <position position="60"/>
    </location>
</feature>
<protein>
    <recommendedName>
        <fullName evidence="5 15">Cytidine deaminase</fullName>
        <ecNumber evidence="4 15">3.5.4.5</ecNumber>
    </recommendedName>
    <alternativeName>
        <fullName evidence="9 15">Cytidine aminohydrolase</fullName>
    </alternativeName>
</protein>
<evidence type="ECO:0000256" key="8">
    <source>
        <dbReference type="ARBA" id="ARBA00022833"/>
    </source>
</evidence>
<evidence type="ECO:0000256" key="15">
    <source>
        <dbReference type="RuleBase" id="RU364006"/>
    </source>
</evidence>
<evidence type="ECO:0000256" key="6">
    <source>
        <dbReference type="ARBA" id="ARBA00022723"/>
    </source>
</evidence>